<dbReference type="RefSeq" id="WP_171712298.1">
    <property type="nucleotide sequence ID" value="NZ_JAAVLW010000007.1"/>
</dbReference>
<feature type="domain" description="Phosphatidic acid phosphatase type 2/haloperoxidase" evidence="7">
    <location>
        <begin position="68"/>
        <end position="176"/>
    </location>
</feature>
<keyword evidence="4" id="KW-0378">Hydrolase</keyword>
<reference evidence="8 9" key="1">
    <citation type="submission" date="2020-03" db="EMBL/GenBank/DDBJ databases">
        <title>Bradyrhizobium diversity isolated from nodules of Muelleranthus trifoliolatus.</title>
        <authorList>
            <person name="Klepa M."/>
            <person name="Helene L."/>
            <person name="Hungria M."/>
        </authorList>
    </citation>
    <scope>NUCLEOTIDE SEQUENCE [LARGE SCALE GENOMIC DNA]</scope>
    <source>
        <strain evidence="8 9">WSM 1744</strain>
    </source>
</reference>
<dbReference type="PANTHER" id="PTHR14969:SF62">
    <property type="entry name" value="DECAPRENYLPHOSPHORYL-5-PHOSPHORIBOSE PHOSPHATASE RV3807C-RELATED"/>
    <property type="match status" value="1"/>
</dbReference>
<organism evidence="8 9">
    <name type="scientific">Bradyrhizobium archetypum</name>
    <dbReference type="NCBI Taxonomy" id="2721160"/>
    <lineage>
        <taxon>Bacteria</taxon>
        <taxon>Pseudomonadati</taxon>
        <taxon>Pseudomonadota</taxon>
        <taxon>Alphaproteobacteria</taxon>
        <taxon>Hyphomicrobiales</taxon>
        <taxon>Nitrobacteraceae</taxon>
        <taxon>Bradyrhizobium</taxon>
    </lineage>
</organism>
<evidence type="ECO:0000256" key="1">
    <source>
        <dbReference type="ARBA" id="ARBA00004651"/>
    </source>
</evidence>
<protein>
    <submittedName>
        <fullName evidence="8">Phosphatase PAP2 family protein</fullName>
    </submittedName>
</protein>
<comment type="caution">
    <text evidence="8">The sequence shown here is derived from an EMBL/GenBank/DDBJ whole genome shotgun (WGS) entry which is preliminary data.</text>
</comment>
<keyword evidence="3" id="KW-0812">Transmembrane</keyword>
<dbReference type="Gene3D" id="1.20.144.10">
    <property type="entry name" value="Phosphatidic acid phosphatase type 2/haloperoxidase"/>
    <property type="match status" value="1"/>
</dbReference>
<dbReference type="SUPFAM" id="SSF48317">
    <property type="entry name" value="Acid phosphatase/Vanadium-dependent haloperoxidase"/>
    <property type="match status" value="1"/>
</dbReference>
<keyword evidence="2" id="KW-1003">Cell membrane</keyword>
<keyword evidence="5" id="KW-1133">Transmembrane helix</keyword>
<keyword evidence="6" id="KW-0472">Membrane</keyword>
<evidence type="ECO:0000256" key="4">
    <source>
        <dbReference type="ARBA" id="ARBA00022801"/>
    </source>
</evidence>
<dbReference type="Proteomes" id="UP000528734">
    <property type="component" value="Unassembled WGS sequence"/>
</dbReference>
<comment type="subcellular location">
    <subcellularLocation>
        <location evidence="1">Cell membrane</location>
        <topology evidence="1">Multi-pass membrane protein</topology>
    </subcellularLocation>
</comment>
<keyword evidence="9" id="KW-1185">Reference proteome</keyword>
<sequence length="195" mass="21462">MALFRVRPTQTDIEIADAISRHTNPKVETASQVLSWGADEHLLCALAAGWWLYCRHRDAQHRTDSNHILLTTVAVTLLPHLLKSIFDQKRPDRMVVRGHLHGVPFSGKPLDAFPSGHAMHVGALASAAMVLSPAKRNLAWSIGAGLALTRIVLLAHWASDVVAGLAIGVAVERLLRRWTGFGLSRRNARRVRMPS</sequence>
<evidence type="ECO:0000256" key="2">
    <source>
        <dbReference type="ARBA" id="ARBA00022475"/>
    </source>
</evidence>
<dbReference type="GO" id="GO:0005886">
    <property type="term" value="C:plasma membrane"/>
    <property type="evidence" value="ECO:0007669"/>
    <property type="project" value="UniProtKB-SubCell"/>
</dbReference>
<dbReference type="InterPro" id="IPR036938">
    <property type="entry name" value="PAP2/HPO_sf"/>
</dbReference>
<evidence type="ECO:0000313" key="8">
    <source>
        <dbReference type="EMBL" id="NOJ49218.1"/>
    </source>
</evidence>
<dbReference type="GO" id="GO:0016787">
    <property type="term" value="F:hydrolase activity"/>
    <property type="evidence" value="ECO:0007669"/>
    <property type="project" value="UniProtKB-KW"/>
</dbReference>
<dbReference type="AlphaFoldDB" id="A0A7Y4H7R3"/>
<evidence type="ECO:0000259" key="7">
    <source>
        <dbReference type="SMART" id="SM00014"/>
    </source>
</evidence>
<evidence type="ECO:0000313" key="9">
    <source>
        <dbReference type="Proteomes" id="UP000528734"/>
    </source>
</evidence>
<dbReference type="EMBL" id="JAAVLW010000007">
    <property type="protein sequence ID" value="NOJ49218.1"/>
    <property type="molecule type" value="Genomic_DNA"/>
</dbReference>
<dbReference type="SMART" id="SM00014">
    <property type="entry name" value="acidPPc"/>
    <property type="match status" value="1"/>
</dbReference>
<accession>A0A7Y4H7R3</accession>
<evidence type="ECO:0000256" key="5">
    <source>
        <dbReference type="ARBA" id="ARBA00022989"/>
    </source>
</evidence>
<proteinExistence type="predicted"/>
<evidence type="ECO:0000256" key="3">
    <source>
        <dbReference type="ARBA" id="ARBA00022692"/>
    </source>
</evidence>
<dbReference type="PANTHER" id="PTHR14969">
    <property type="entry name" value="SPHINGOSINE-1-PHOSPHATE PHOSPHOHYDROLASE"/>
    <property type="match status" value="1"/>
</dbReference>
<dbReference type="Pfam" id="PF01569">
    <property type="entry name" value="PAP2"/>
    <property type="match status" value="1"/>
</dbReference>
<dbReference type="InterPro" id="IPR000326">
    <property type="entry name" value="PAP2/HPO"/>
</dbReference>
<name>A0A7Y4H7R3_9BRAD</name>
<gene>
    <name evidence="8" type="ORF">HCN50_23700</name>
</gene>
<evidence type="ECO:0000256" key="6">
    <source>
        <dbReference type="ARBA" id="ARBA00023136"/>
    </source>
</evidence>